<reference evidence="1" key="1">
    <citation type="submission" date="2020-01" db="EMBL/GenBank/DDBJ databases">
        <title>Patterns of diversity and host range of bacteriophage communities associated with bean-nodulatin bacteria.</title>
        <authorList>
            <person name="Vann Cauwenberghe J."/>
            <person name="Santamaria R.I."/>
            <person name="Bustos P."/>
            <person name="Juarez S."/>
            <person name="Gonzalez V."/>
        </authorList>
    </citation>
    <scope>NUCLEOTIDE SEQUENCE</scope>
</reference>
<evidence type="ECO:0000313" key="1">
    <source>
        <dbReference type="EMBL" id="QIG67692.1"/>
    </source>
</evidence>
<gene>
    <name evidence="1" type="ORF">EVB51_075</name>
</gene>
<accession>A0A7S5QX19</accession>
<evidence type="ECO:0000313" key="2">
    <source>
        <dbReference type="Proteomes" id="UP000612501"/>
    </source>
</evidence>
<dbReference type="EMBL" id="MN988482">
    <property type="protein sequence ID" value="QIG67692.1"/>
    <property type="molecule type" value="Genomic_DNA"/>
</dbReference>
<protein>
    <submittedName>
        <fullName evidence="1">Uncharacterized protein</fullName>
    </submittedName>
</protein>
<proteinExistence type="predicted"/>
<dbReference type="Proteomes" id="UP000612501">
    <property type="component" value="Segment"/>
</dbReference>
<sequence>MFKIIPALLIALVIALTWVTLSAIFGPDQERCERAGYSHDACFQMLNR</sequence>
<organism evidence="1 2">
    <name type="scientific">Rhizobium phage RHph_Y17</name>
    <dbReference type="NCBI Taxonomy" id="2509771"/>
    <lineage>
        <taxon>Viruses</taxon>
        <taxon>Duplodnaviria</taxon>
        <taxon>Heunggongvirae</taxon>
        <taxon>Uroviricota</taxon>
        <taxon>Caudoviricetes</taxon>
        <taxon>Kleczkowskavirus</taxon>
        <taxon>Kleczkowskavirus RHEph4</taxon>
    </lineage>
</organism>
<name>A0A7S5QX19_9CAUD</name>